<dbReference type="AlphaFoldDB" id="A0A6J0A823"/>
<dbReference type="SUPFAM" id="SSF48726">
    <property type="entry name" value="Immunoglobulin"/>
    <property type="match status" value="2"/>
</dbReference>
<dbReference type="RefSeq" id="XP_014942686.1">
    <property type="nucleotide sequence ID" value="XM_015087200.3"/>
</dbReference>
<evidence type="ECO:0000313" key="5">
    <source>
        <dbReference type="Proteomes" id="UP001652583"/>
    </source>
</evidence>
<dbReference type="Pfam" id="PF07686">
    <property type="entry name" value="V-set"/>
    <property type="match status" value="1"/>
</dbReference>
<dbReference type="Proteomes" id="UP001652583">
    <property type="component" value="Chromosome E2"/>
</dbReference>
<evidence type="ECO:0000256" key="3">
    <source>
        <dbReference type="SAM" id="SignalP"/>
    </source>
</evidence>
<dbReference type="InterPro" id="IPR013783">
    <property type="entry name" value="Ig-like_fold"/>
</dbReference>
<name>A0A6J0A823_ACIJB</name>
<reference evidence="6" key="1">
    <citation type="submission" date="2025-08" db="UniProtKB">
        <authorList>
            <consortium name="RefSeq"/>
        </authorList>
    </citation>
    <scope>IDENTIFICATION</scope>
    <source>
        <tissue evidence="6">Blood</tissue>
    </source>
</reference>
<keyword evidence="2" id="KW-1133">Transmembrane helix</keyword>
<feature type="chain" id="PRO_5026928152" evidence="3">
    <location>
        <begin position="34"/>
        <end position="292"/>
    </location>
</feature>
<evidence type="ECO:0000256" key="1">
    <source>
        <dbReference type="SAM" id="MobiDB-lite"/>
    </source>
</evidence>
<dbReference type="InterPro" id="IPR036179">
    <property type="entry name" value="Ig-like_dom_sf"/>
</dbReference>
<dbReference type="KEGG" id="aju:106988722"/>
<accession>A0A6J0A823</accession>
<keyword evidence="2" id="KW-0472">Membrane</keyword>
<organism evidence="5 6">
    <name type="scientific">Acinonyx jubatus</name>
    <name type="common">Cheetah</name>
    <dbReference type="NCBI Taxonomy" id="32536"/>
    <lineage>
        <taxon>Eukaryota</taxon>
        <taxon>Metazoa</taxon>
        <taxon>Chordata</taxon>
        <taxon>Craniata</taxon>
        <taxon>Vertebrata</taxon>
        <taxon>Euteleostomi</taxon>
        <taxon>Mammalia</taxon>
        <taxon>Eutheria</taxon>
        <taxon>Laurasiatheria</taxon>
        <taxon>Carnivora</taxon>
        <taxon>Feliformia</taxon>
        <taxon>Felidae</taxon>
        <taxon>Felinae</taxon>
        <taxon>Acinonyx</taxon>
    </lineage>
</organism>
<evidence type="ECO:0000256" key="2">
    <source>
        <dbReference type="SAM" id="Phobius"/>
    </source>
</evidence>
<evidence type="ECO:0000313" key="6">
    <source>
        <dbReference type="RefSeq" id="XP_014942686.1"/>
    </source>
</evidence>
<sequence length="292" mass="31633">MASPPKLPSRVPASWRGWALCVWLLCSVSEMDPAQNAALLTVGNASPADEGTYYCAIWFSGQYVFGEGTRLLYQAKRQPLALQPPELSLFIPAYGPPFHVLCVALGHNPDPLRVSWVLEGQYQEEEDSTGGAGDPMVSWLQLPQEVAGMSVTCRGLHQSGVLEVVLPLPWGRGHRRTLEVENANKSGHILLVELEQILIATTYCYLGLLGASLIYGLILAALWRNRCCWAHPTEPLPRGGQGAAPGSRAQVGRRCTPAAALEHKWPSPRGFHVLRGAAHAPDPPSLLQPASS</sequence>
<proteinExistence type="predicted"/>
<feature type="domain" description="Ig-like" evidence="4">
    <location>
        <begin position="85"/>
        <end position="154"/>
    </location>
</feature>
<dbReference type="GeneID" id="106988722"/>
<keyword evidence="2" id="KW-0812">Transmembrane</keyword>
<dbReference type="Gene3D" id="2.60.40.10">
    <property type="entry name" value="Immunoglobulins"/>
    <property type="match status" value="1"/>
</dbReference>
<feature type="signal peptide" evidence="3">
    <location>
        <begin position="1"/>
        <end position="33"/>
    </location>
</feature>
<dbReference type="InterPro" id="IPR013106">
    <property type="entry name" value="Ig_V-set"/>
</dbReference>
<gene>
    <name evidence="6" type="primary">LOC106988722</name>
</gene>
<keyword evidence="3" id="KW-0732">Signal</keyword>
<keyword evidence="5" id="KW-1185">Reference proteome</keyword>
<evidence type="ECO:0000259" key="4">
    <source>
        <dbReference type="PROSITE" id="PS50835"/>
    </source>
</evidence>
<feature type="region of interest" description="Disordered" evidence="1">
    <location>
        <begin position="273"/>
        <end position="292"/>
    </location>
</feature>
<dbReference type="InterPro" id="IPR007110">
    <property type="entry name" value="Ig-like_dom"/>
</dbReference>
<dbReference type="PROSITE" id="PS50835">
    <property type="entry name" value="IG_LIKE"/>
    <property type="match status" value="1"/>
</dbReference>
<feature type="transmembrane region" description="Helical" evidence="2">
    <location>
        <begin position="205"/>
        <end position="223"/>
    </location>
</feature>
<protein>
    <submittedName>
        <fullName evidence="6">Uncharacterized protein LOC106988722 isoform X2</fullName>
    </submittedName>
</protein>